<keyword evidence="3" id="KW-1185">Reference proteome</keyword>
<feature type="compositionally biased region" description="Basic and acidic residues" evidence="1">
    <location>
        <begin position="1"/>
        <end position="17"/>
    </location>
</feature>
<accession>U4LGH8</accession>
<evidence type="ECO:0000313" key="3">
    <source>
        <dbReference type="Proteomes" id="UP000018144"/>
    </source>
</evidence>
<proteinExistence type="predicted"/>
<dbReference type="Proteomes" id="UP000018144">
    <property type="component" value="Unassembled WGS sequence"/>
</dbReference>
<sequence length="122" mass="14285">MPTDGPSHHQGAEHYDGAVKFPPPRRNPPRTCRVLQAMQESNMSSYEPDHEFVSNYSEDSAMPSHEPQPQHEHGRNYYYNDPKHSEIVTEDEPTLMDLFDDDYPYYNYDSFGRFAREMAQLN</sequence>
<dbReference type="AlphaFoldDB" id="U4LGH8"/>
<feature type="compositionally biased region" description="Basic and acidic residues" evidence="1">
    <location>
        <begin position="68"/>
        <end position="80"/>
    </location>
</feature>
<evidence type="ECO:0000313" key="2">
    <source>
        <dbReference type="EMBL" id="CCX31008.1"/>
    </source>
</evidence>
<gene>
    <name evidence="2" type="ORF">PCON_09824</name>
</gene>
<feature type="region of interest" description="Disordered" evidence="1">
    <location>
        <begin position="1"/>
        <end position="29"/>
    </location>
</feature>
<feature type="region of interest" description="Disordered" evidence="1">
    <location>
        <begin position="42"/>
        <end position="80"/>
    </location>
</feature>
<evidence type="ECO:0000256" key="1">
    <source>
        <dbReference type="SAM" id="MobiDB-lite"/>
    </source>
</evidence>
<organism evidence="2 3">
    <name type="scientific">Pyronema omphalodes (strain CBS 100304)</name>
    <name type="common">Pyronema confluens</name>
    <dbReference type="NCBI Taxonomy" id="1076935"/>
    <lineage>
        <taxon>Eukaryota</taxon>
        <taxon>Fungi</taxon>
        <taxon>Dikarya</taxon>
        <taxon>Ascomycota</taxon>
        <taxon>Pezizomycotina</taxon>
        <taxon>Pezizomycetes</taxon>
        <taxon>Pezizales</taxon>
        <taxon>Pyronemataceae</taxon>
        <taxon>Pyronema</taxon>
    </lineage>
</organism>
<protein>
    <submittedName>
        <fullName evidence="2">Uncharacterized protein</fullName>
    </submittedName>
</protein>
<reference evidence="2 3" key="1">
    <citation type="journal article" date="2013" name="PLoS Genet.">
        <title>The genome and development-dependent transcriptomes of Pyronema confluens: a window into fungal evolution.</title>
        <authorList>
            <person name="Traeger S."/>
            <person name="Altegoer F."/>
            <person name="Freitag M."/>
            <person name="Gabaldon T."/>
            <person name="Kempken F."/>
            <person name="Kumar A."/>
            <person name="Marcet-Houben M."/>
            <person name="Poggeler S."/>
            <person name="Stajich J.E."/>
            <person name="Nowrousian M."/>
        </authorList>
    </citation>
    <scope>NUCLEOTIDE SEQUENCE [LARGE SCALE GENOMIC DNA]</scope>
    <source>
        <strain evidence="3">CBS 100304</strain>
        <tissue evidence="2">Vegetative mycelium</tissue>
    </source>
</reference>
<name>U4LGH8_PYROM</name>
<dbReference type="EMBL" id="HF935526">
    <property type="protein sequence ID" value="CCX31008.1"/>
    <property type="molecule type" value="Genomic_DNA"/>
</dbReference>